<dbReference type="GO" id="GO:0005730">
    <property type="term" value="C:nucleolus"/>
    <property type="evidence" value="ECO:0007669"/>
    <property type="project" value="TreeGrafter"/>
</dbReference>
<keyword evidence="3" id="KW-0540">Nuclease</keyword>
<evidence type="ECO:0000256" key="5">
    <source>
        <dbReference type="ARBA" id="ARBA00022801"/>
    </source>
</evidence>
<reference evidence="6" key="1">
    <citation type="submission" date="2021-02" db="EMBL/GenBank/DDBJ databases">
        <authorList>
            <person name="Nowell W R."/>
        </authorList>
    </citation>
    <scope>NUCLEOTIDE SEQUENCE</scope>
</reference>
<dbReference type="CDD" id="cd06559">
    <property type="entry name" value="Endonuclease_V"/>
    <property type="match status" value="1"/>
</dbReference>
<keyword evidence="4" id="KW-0255">Endonuclease</keyword>
<dbReference type="EMBL" id="CAJNOT010004498">
    <property type="protein sequence ID" value="CAF1434513.1"/>
    <property type="molecule type" value="Genomic_DNA"/>
</dbReference>
<sequence length="1238" mass="143285">MTSSYLVTIPKAKLNLKTVKDFITGIFIDNSGSTSSQLVSIGKNVLETELSICQVIQFDYVILWNTSAKLCTNIETSTPQGGTSPMAIFHNESTKEAFNKSDVIVFVTDGEIDNSSVTQFATYTKDNLNKALVICIIVHKRLLRPSQINISVVAPLMMASNVLCLFYDGEIFYVLSSKGYISQFYKSSDDLTDYQKLTTLNINELFHNIKIPEYTKIPDDYIPIRDNEQDIIAIDFNKFLNNKNIDSILNLTENDWKILIQYGKISNKLHELRIFISHMKNDSIKIEKEKLKLNFNFKYSKQRDEIISNIIKLKLNETDNSIELLNQFRQQLHEISDQAKIEEIQYLEYININLHKIRQYWNNIQNLIHEQETGSYTINDFTFSSNRANRAKILTTIDDEYSDTIDILDHTNVPLFECAICMEQGPFILWLKQPINLDDTTNDFIINFPLEGNKNLINCIVSNPVCGYCAKSYINATTINNSNQLITLYRESCTGFIPLNWSIESNRKFTTNILYQILTGYKILHHVQMLLLSIIDDFKSNWFNQKIKDYFIKQIIENIFTTDSFSEEGNRMIFINALKEIIKKEDKLLQQPFNAVCRILNFNYIFHQINKEILIIILRKRFFLMCIENQCSKTKFSPEYLFIIKQDLYDILFDTLCGIPRQNSLKKIDINNEKLKKFLDKSYGSVIKSIDKFVENLDIDHLTVLPKETISFILYLLTTIREHDRPMKLYTNFTLKYRSVRENMQIEWSNFEKKVNENVFGYYHSKVATAIAGYAINLGKFSCSSKLFFNTEPLWRHDIDNKRINITILMNEIKENFNNKMKDYYGNVEPNNSSAHFLLHKTVANVLETKYSNDELINDYMIMDCMIDIGQTAGRKGNIYADDVFFKIVLTIEHYLKFRKTTKNMIKIDNEMLSRSYEYKIRAELIASGMEYDENTNEILFESSKLKIPHMIELDKNKINFNELKKRVQELYIASKINSNKDINQTCLNIEIKDFIEFGYQMNADDLLPIWAQEQQNIVSLIITDIDQIKQPIKYIAGLDISFVKTNDKAVASMVIFEYETLNIVAKISVNCNMKIPYIASYLAFREAPVFMKLIDIQKEHCPHLTPQVILIDGNGVWHPRRAGIASHFGVLSGIPCFGVSKNVLYADGITREKIEDLLTEKAPEENQYIEVIGDSGNVLGLAYNVTGSVKNAVYISVGHKITLTTACDLFKSVTKYRNCEPIRQADLLSREMVGKFS</sequence>
<dbReference type="AlphaFoldDB" id="A0A815NKN4"/>
<keyword evidence="2" id="KW-0963">Cytoplasm</keyword>
<protein>
    <recommendedName>
        <fullName evidence="8">Endonuclease V</fullName>
    </recommendedName>
</protein>
<evidence type="ECO:0000256" key="2">
    <source>
        <dbReference type="ARBA" id="ARBA00022490"/>
    </source>
</evidence>
<comment type="subcellular location">
    <subcellularLocation>
        <location evidence="1">Cytoplasm</location>
    </subcellularLocation>
</comment>
<dbReference type="Proteomes" id="UP000663864">
    <property type="component" value="Unassembled WGS sequence"/>
</dbReference>
<proteinExistence type="predicted"/>
<dbReference type="GO" id="GO:0006281">
    <property type="term" value="P:DNA repair"/>
    <property type="evidence" value="ECO:0007669"/>
    <property type="project" value="InterPro"/>
</dbReference>
<dbReference type="GO" id="GO:0005737">
    <property type="term" value="C:cytoplasm"/>
    <property type="evidence" value="ECO:0007669"/>
    <property type="project" value="UniProtKB-SubCell"/>
</dbReference>
<dbReference type="GO" id="GO:0003727">
    <property type="term" value="F:single-stranded RNA binding"/>
    <property type="evidence" value="ECO:0007669"/>
    <property type="project" value="TreeGrafter"/>
</dbReference>
<organism evidence="6 7">
    <name type="scientific">Rotaria sordida</name>
    <dbReference type="NCBI Taxonomy" id="392033"/>
    <lineage>
        <taxon>Eukaryota</taxon>
        <taxon>Metazoa</taxon>
        <taxon>Spiralia</taxon>
        <taxon>Gnathifera</taxon>
        <taxon>Rotifera</taxon>
        <taxon>Eurotatoria</taxon>
        <taxon>Bdelloidea</taxon>
        <taxon>Philodinida</taxon>
        <taxon>Philodinidae</taxon>
        <taxon>Rotaria</taxon>
    </lineage>
</organism>
<keyword evidence="5" id="KW-0378">Hydrolase</keyword>
<comment type="caution">
    <text evidence="6">The sequence shown here is derived from an EMBL/GenBank/DDBJ whole genome shotgun (WGS) entry which is preliminary data.</text>
</comment>
<dbReference type="Gene3D" id="3.30.2170.10">
    <property type="entry name" value="archaeoglobus fulgidus dsm 4304 superfamily"/>
    <property type="match status" value="1"/>
</dbReference>
<dbReference type="PANTHER" id="PTHR28511:SF1">
    <property type="entry name" value="ENDONUCLEASE V"/>
    <property type="match status" value="1"/>
</dbReference>
<gene>
    <name evidence="6" type="ORF">ZHD862_LOCUS34533</name>
</gene>
<accession>A0A815NKN4</accession>
<evidence type="ECO:0000313" key="6">
    <source>
        <dbReference type="EMBL" id="CAF1434513.1"/>
    </source>
</evidence>
<evidence type="ECO:0000256" key="1">
    <source>
        <dbReference type="ARBA" id="ARBA00004496"/>
    </source>
</evidence>
<dbReference type="Pfam" id="PF04493">
    <property type="entry name" value="Endonuclease_5"/>
    <property type="match status" value="1"/>
</dbReference>
<evidence type="ECO:0008006" key="8">
    <source>
        <dbReference type="Google" id="ProtNLM"/>
    </source>
</evidence>
<dbReference type="PANTHER" id="PTHR28511">
    <property type="entry name" value="ENDONUCLEASE V"/>
    <property type="match status" value="1"/>
</dbReference>
<name>A0A815NKN4_9BILA</name>
<evidence type="ECO:0000313" key="7">
    <source>
        <dbReference type="Proteomes" id="UP000663864"/>
    </source>
</evidence>
<evidence type="ECO:0000256" key="4">
    <source>
        <dbReference type="ARBA" id="ARBA00022759"/>
    </source>
</evidence>
<evidence type="ECO:0000256" key="3">
    <source>
        <dbReference type="ARBA" id="ARBA00022722"/>
    </source>
</evidence>
<dbReference type="InterPro" id="IPR007581">
    <property type="entry name" value="Endonuclease-V"/>
</dbReference>
<dbReference type="GO" id="GO:0016891">
    <property type="term" value="F:RNA endonuclease activity producing 5'-phosphomonoesters, hydrolytic mechanism"/>
    <property type="evidence" value="ECO:0007669"/>
    <property type="project" value="TreeGrafter"/>
</dbReference>